<sequence length="202" mass="23440">MLFAWLLFKLKSFFLVFSNVFRRTLCCFRKRRNSFSETVQLTHVVTSGSEDPPTWSDWGNDQFRDNKPKTVHDYIEQYREQAVKARTGETADGNAEDREDYFEDMTPQIRRQAKVLIGNRNGNGGSNVNSRLSAIQDPLNVATGELLEWDENGGWAGEQLLDEEAQKILREQKRLERERKAWAQHQKRLEKSTRTLGSKLAT</sequence>
<dbReference type="InterPro" id="IPR017025">
    <property type="entry name" value="Cancer-assoc_antigen_RCAS1"/>
</dbReference>
<evidence type="ECO:0000313" key="3">
    <source>
        <dbReference type="EMBL" id="ERL87272.1"/>
    </source>
</evidence>
<dbReference type="PANTHER" id="PTHR15208">
    <property type="entry name" value="RECEPTOR-BINDING CANCER ANTIGEN EXPRESSED ON SISO CELLS CANCER ASSOCIATED SURFACE ANTIGEN RCAS1 ESTROGEN RECEPTOR-BINDING FRAGMENT- ASSOCIATED GENE 9 PROTEIN"/>
    <property type="match status" value="1"/>
</dbReference>
<feature type="compositionally biased region" description="Basic and acidic residues" evidence="1">
    <location>
        <begin position="183"/>
        <end position="193"/>
    </location>
</feature>
<feature type="chain" id="PRO_5004656259" description="Receptor-binding cancer antigen expressed on SiSo cells" evidence="2">
    <location>
        <begin position="19"/>
        <end position="202"/>
    </location>
</feature>
<feature type="signal peptide" evidence="2">
    <location>
        <begin position="1"/>
        <end position="18"/>
    </location>
</feature>
<dbReference type="EMBL" id="KB631924">
    <property type="protein sequence ID" value="ERL87272.1"/>
    <property type="molecule type" value="Genomic_DNA"/>
</dbReference>
<keyword evidence="2" id="KW-0732">Signal</keyword>
<evidence type="ECO:0000256" key="2">
    <source>
        <dbReference type="SAM" id="SignalP"/>
    </source>
</evidence>
<dbReference type="Proteomes" id="UP000030742">
    <property type="component" value="Unassembled WGS sequence"/>
</dbReference>
<dbReference type="GO" id="GO:0030141">
    <property type="term" value="C:secretory granule"/>
    <property type="evidence" value="ECO:0007669"/>
    <property type="project" value="TreeGrafter"/>
</dbReference>
<dbReference type="STRING" id="77166.U4U2I0"/>
<evidence type="ECO:0008006" key="5">
    <source>
        <dbReference type="Google" id="ProtNLM"/>
    </source>
</evidence>
<dbReference type="OrthoDB" id="10017216at2759"/>
<reference evidence="3 4" key="1">
    <citation type="journal article" date="2013" name="Genome Biol.">
        <title>Draft genome of the mountain pine beetle, Dendroctonus ponderosae Hopkins, a major forest pest.</title>
        <authorList>
            <person name="Keeling C.I."/>
            <person name="Yuen M.M."/>
            <person name="Liao N.Y."/>
            <person name="Docking T.R."/>
            <person name="Chan S.K."/>
            <person name="Taylor G.A."/>
            <person name="Palmquist D.L."/>
            <person name="Jackman S.D."/>
            <person name="Nguyen A."/>
            <person name="Li M."/>
            <person name="Henderson H."/>
            <person name="Janes J.K."/>
            <person name="Zhao Y."/>
            <person name="Pandoh P."/>
            <person name="Moore R."/>
            <person name="Sperling F.A."/>
            <person name="Huber D.P."/>
            <person name="Birol I."/>
            <person name="Jones S.J."/>
            <person name="Bohlmann J."/>
        </authorList>
    </citation>
    <scope>NUCLEOTIDE SEQUENCE</scope>
</reference>
<dbReference type="PANTHER" id="PTHR15208:SF2">
    <property type="entry name" value="RECEPTOR-BINDING CANCER ANTIGEN EXPRESSED ON SISO CELLS"/>
    <property type="match status" value="1"/>
</dbReference>
<evidence type="ECO:0000313" key="4">
    <source>
        <dbReference type="Proteomes" id="UP000030742"/>
    </source>
</evidence>
<evidence type="ECO:0000256" key="1">
    <source>
        <dbReference type="SAM" id="MobiDB-lite"/>
    </source>
</evidence>
<feature type="region of interest" description="Disordered" evidence="1">
    <location>
        <begin position="183"/>
        <end position="202"/>
    </location>
</feature>
<organism evidence="3 4">
    <name type="scientific">Dendroctonus ponderosae</name>
    <name type="common">Mountain pine beetle</name>
    <dbReference type="NCBI Taxonomy" id="77166"/>
    <lineage>
        <taxon>Eukaryota</taxon>
        <taxon>Metazoa</taxon>
        <taxon>Ecdysozoa</taxon>
        <taxon>Arthropoda</taxon>
        <taxon>Hexapoda</taxon>
        <taxon>Insecta</taxon>
        <taxon>Pterygota</taxon>
        <taxon>Neoptera</taxon>
        <taxon>Endopterygota</taxon>
        <taxon>Coleoptera</taxon>
        <taxon>Polyphaga</taxon>
        <taxon>Cucujiformia</taxon>
        <taxon>Curculionidae</taxon>
        <taxon>Scolytinae</taxon>
        <taxon>Dendroctonus</taxon>
    </lineage>
</organism>
<dbReference type="AlphaFoldDB" id="U4U2I0"/>
<accession>U4U2I0</accession>
<name>U4U2I0_DENPD</name>
<protein>
    <recommendedName>
        <fullName evidence="5">Receptor-binding cancer antigen expressed on SiSo cells</fullName>
    </recommendedName>
</protein>
<proteinExistence type="predicted"/>
<gene>
    <name evidence="3" type="ORF">D910_04668</name>
</gene>